<accession>A0A2W5KTI7</accession>
<protein>
    <submittedName>
        <fullName evidence="1">DUF1839 domain-containing protein</fullName>
    </submittedName>
</protein>
<dbReference type="InterPro" id="IPR014989">
    <property type="entry name" value="DUF1839"/>
</dbReference>
<dbReference type="EMBL" id="QFPN01000001">
    <property type="protein sequence ID" value="PZQ19379.1"/>
    <property type="molecule type" value="Genomic_DNA"/>
</dbReference>
<name>A0A2W5KTI7_ANCNO</name>
<comment type="caution">
    <text evidence="1">The sequence shown here is derived from an EMBL/GenBank/DDBJ whole genome shotgun (WGS) entry which is preliminary data.</text>
</comment>
<proteinExistence type="predicted"/>
<gene>
    <name evidence="1" type="ORF">DI565_02240</name>
</gene>
<dbReference type="Proteomes" id="UP000249577">
    <property type="component" value="Unassembled WGS sequence"/>
</dbReference>
<dbReference type="Pfam" id="PF08893">
    <property type="entry name" value="DUF1839"/>
    <property type="match status" value="1"/>
</dbReference>
<reference evidence="1 2" key="1">
    <citation type="submission" date="2017-08" db="EMBL/GenBank/DDBJ databases">
        <title>Infants hospitalized years apart are colonized by the same room-sourced microbial strains.</title>
        <authorList>
            <person name="Brooks B."/>
            <person name="Olm M.R."/>
            <person name="Firek B.A."/>
            <person name="Baker R."/>
            <person name="Thomas B.C."/>
            <person name="Morowitz M.J."/>
            <person name="Banfield J.F."/>
        </authorList>
    </citation>
    <scope>NUCLEOTIDE SEQUENCE [LARGE SCALE GENOMIC DNA]</scope>
    <source>
        <strain evidence="1">S2_005_003_R2_43</strain>
    </source>
</reference>
<evidence type="ECO:0000313" key="1">
    <source>
        <dbReference type="EMBL" id="PZQ19379.1"/>
    </source>
</evidence>
<evidence type="ECO:0000313" key="2">
    <source>
        <dbReference type="Proteomes" id="UP000249577"/>
    </source>
</evidence>
<sequence>MHAPERNWPQTNCYADLWIEALGALGLEPAACFGFAISQDFEGDQFTFFKPPLEDLEALYGLRATELALYDDLVGHLELQAARGRLVLIELDSHYLPDTRGVTYREGHGKTTVAINRIDVAAKELDYFHNEGFFRASGEDFDGLFRLLPGLAREDRQYPYAEMVRLPARLPSAAETAAAALPIFVRHIGRRPEANPVAAFRKVVAAQGAALAARETEAFHHYAFNTLRQLGANFELYADHLGWLAAQGVDGLDEAKAAAIEIAEGAKVAQLHLARAVRQLSFARLDGALAGVEAAHDRLIATLVARFPE</sequence>
<organism evidence="1 2">
    <name type="scientific">Ancylobacter novellus</name>
    <name type="common">Thiobacillus novellus</name>
    <dbReference type="NCBI Taxonomy" id="921"/>
    <lineage>
        <taxon>Bacteria</taxon>
        <taxon>Pseudomonadati</taxon>
        <taxon>Pseudomonadota</taxon>
        <taxon>Alphaproteobacteria</taxon>
        <taxon>Hyphomicrobiales</taxon>
        <taxon>Xanthobacteraceae</taxon>
        <taxon>Ancylobacter</taxon>
    </lineage>
</organism>
<dbReference type="AlphaFoldDB" id="A0A2W5KTI7"/>